<dbReference type="GeneID" id="63774211"/>
<feature type="region of interest" description="Disordered" evidence="1">
    <location>
        <begin position="448"/>
        <end position="505"/>
    </location>
</feature>
<feature type="compositionally biased region" description="Pro residues" evidence="1">
    <location>
        <begin position="209"/>
        <end position="227"/>
    </location>
</feature>
<dbReference type="InterPro" id="IPR057558">
    <property type="entry name" value="Swc3_dom"/>
</dbReference>
<organism evidence="3 4">
    <name type="scientific">Pseudomassariella vexata</name>
    <dbReference type="NCBI Taxonomy" id="1141098"/>
    <lineage>
        <taxon>Eukaryota</taxon>
        <taxon>Fungi</taxon>
        <taxon>Dikarya</taxon>
        <taxon>Ascomycota</taxon>
        <taxon>Pezizomycotina</taxon>
        <taxon>Sordariomycetes</taxon>
        <taxon>Xylariomycetidae</taxon>
        <taxon>Amphisphaeriales</taxon>
        <taxon>Pseudomassariaceae</taxon>
        <taxon>Pseudomassariella</taxon>
    </lineage>
</organism>
<dbReference type="RefSeq" id="XP_040720272.1">
    <property type="nucleotide sequence ID" value="XM_040857999.1"/>
</dbReference>
<feature type="region of interest" description="Disordered" evidence="1">
    <location>
        <begin position="109"/>
        <end position="128"/>
    </location>
</feature>
<dbReference type="GO" id="GO:0140849">
    <property type="term" value="F:ATP-dependent H2AZ histone chaperone activity"/>
    <property type="evidence" value="ECO:0007669"/>
    <property type="project" value="InterPro"/>
</dbReference>
<dbReference type="OrthoDB" id="5338195at2759"/>
<name>A0A1Y2EFH1_9PEZI</name>
<dbReference type="EMBL" id="MCFJ01000002">
    <property type="protein sequence ID" value="ORY70322.1"/>
    <property type="molecule type" value="Genomic_DNA"/>
</dbReference>
<dbReference type="InterPro" id="IPR037651">
    <property type="entry name" value="Swc3"/>
</dbReference>
<feature type="compositionally biased region" description="Basic and acidic residues" evidence="1">
    <location>
        <begin position="622"/>
        <end position="640"/>
    </location>
</feature>
<dbReference type="AlphaFoldDB" id="A0A1Y2EFH1"/>
<proteinExistence type="predicted"/>
<dbReference type="FunCoup" id="A0A1Y2EFH1">
    <property type="interactions" value="82"/>
</dbReference>
<feature type="compositionally biased region" description="Pro residues" evidence="1">
    <location>
        <begin position="186"/>
        <end position="195"/>
    </location>
</feature>
<evidence type="ECO:0000259" key="2">
    <source>
        <dbReference type="Pfam" id="PF24707"/>
    </source>
</evidence>
<dbReference type="STRING" id="1141098.A0A1Y2EFH1"/>
<dbReference type="InParanoid" id="A0A1Y2EFH1"/>
<evidence type="ECO:0000256" key="1">
    <source>
        <dbReference type="SAM" id="MobiDB-lite"/>
    </source>
</evidence>
<dbReference type="Proteomes" id="UP000193689">
    <property type="component" value="Unassembled WGS sequence"/>
</dbReference>
<protein>
    <recommendedName>
        <fullName evidence="2">SWR1-complex protein 3 domain-containing protein</fullName>
    </recommendedName>
</protein>
<dbReference type="PANTHER" id="PTHR28108">
    <property type="entry name" value="SWR1-COMPLEX PROTEIN 3"/>
    <property type="match status" value="1"/>
</dbReference>
<gene>
    <name evidence="3" type="ORF">BCR38DRAFT_405938</name>
</gene>
<evidence type="ECO:0000313" key="3">
    <source>
        <dbReference type="EMBL" id="ORY70322.1"/>
    </source>
</evidence>
<feature type="domain" description="SWR1-complex protein 3" evidence="2">
    <location>
        <begin position="52"/>
        <end position="151"/>
    </location>
</feature>
<feature type="region of interest" description="Disordered" evidence="1">
    <location>
        <begin position="1"/>
        <end position="73"/>
    </location>
</feature>
<accession>A0A1Y2EFH1</accession>
<dbReference type="GO" id="GO:0000812">
    <property type="term" value="C:Swr1 complex"/>
    <property type="evidence" value="ECO:0007669"/>
    <property type="project" value="InterPro"/>
</dbReference>
<reference evidence="3 4" key="1">
    <citation type="submission" date="2016-07" db="EMBL/GenBank/DDBJ databases">
        <title>Pervasive Adenine N6-methylation of Active Genes in Fungi.</title>
        <authorList>
            <consortium name="DOE Joint Genome Institute"/>
            <person name="Mondo S.J."/>
            <person name="Dannebaum R.O."/>
            <person name="Kuo R.C."/>
            <person name="Labutti K."/>
            <person name="Haridas S."/>
            <person name="Kuo A."/>
            <person name="Salamov A."/>
            <person name="Ahrendt S.R."/>
            <person name="Lipzen A."/>
            <person name="Sullivan W."/>
            <person name="Andreopoulos W.B."/>
            <person name="Clum A."/>
            <person name="Lindquist E."/>
            <person name="Daum C."/>
            <person name="Ramamoorthy G.K."/>
            <person name="Gryganskyi A."/>
            <person name="Culley D."/>
            <person name="Magnuson J.K."/>
            <person name="James T.Y."/>
            <person name="O'Malley M.A."/>
            <person name="Stajich J.E."/>
            <person name="Spatafora J.W."/>
            <person name="Visel A."/>
            <person name="Grigoriev I.V."/>
        </authorList>
    </citation>
    <scope>NUCLEOTIDE SEQUENCE [LARGE SCALE GENOMIC DNA]</scope>
    <source>
        <strain evidence="3 4">CBS 129021</strain>
    </source>
</reference>
<feature type="region of interest" description="Disordered" evidence="1">
    <location>
        <begin position="151"/>
        <end position="298"/>
    </location>
</feature>
<evidence type="ECO:0000313" key="4">
    <source>
        <dbReference type="Proteomes" id="UP000193689"/>
    </source>
</evidence>
<dbReference type="PANTHER" id="PTHR28108:SF1">
    <property type="entry name" value="SWR1-COMPLEX PROTEIN 3"/>
    <property type="match status" value="1"/>
</dbReference>
<feature type="compositionally biased region" description="Polar residues" evidence="1">
    <location>
        <begin position="486"/>
        <end position="498"/>
    </location>
</feature>
<comment type="caution">
    <text evidence="3">The sequence shown here is derived from an EMBL/GenBank/DDBJ whole genome shotgun (WGS) entry which is preliminary data.</text>
</comment>
<sequence>MERKRKLPARAAARVEHVAKKRTATPPERSLTPAPGPVPEAAVEEPPLPKSIQAGHPLPTVENAQPDDLSHKDYQSIQESGVLAESLLRSRQKWINDGIFEKYWTKPTKRKGVVKEEPNNPPKDSMTKIGTITINIEPHVLEAIMYAVKDPKPPTPTTNSNFRPIIQYGPPNGVMPPEPQRQLSTAPPPNRPPLASPRGLESVLAAPGGPQPPPHSQAPPTTPPPLRSPALPTAQAQPSPTIPQMPGQAGLSQPKPLHTPSPTPAGPSMVPVAGGVNPLKPPTPAAKPATPTPSGADPIIVTLAERASEDSHLRDLMKRVAVGDAGQAELAHFQKIIDQITIEYKKKGGQQGPSADRLIVDSRTVKYFADEVRAILDIVLASNPNQKGADLRPPPGSDPLVILLVKKSLDDENTKNMVRRVAEGKTKFDDATQLKAILDKLKDWVTKEPKPAPSVSGQTQTPAAHAPEAAASSSSTPARKSSVVSMTSSAVPSSQQALRSKGPPPSFKPDISAIVLEFLGGTGDRYMFPKYSILEYQAGGTQVLASFLIVRKGSKSKYGGDPTMDYYQPVTIRVSSQAGKHLENLARVVAPQDEVKRYMDDIMDNMTRAEYILLAMRLPRSDQNKDDRAAERSETPKSDQQRQFQSQTQPDVLWRTKAAARLEAQPVSKVLGGEEEQYQSFITTVS</sequence>
<keyword evidence="4" id="KW-1185">Reference proteome</keyword>
<dbReference type="Pfam" id="PF24707">
    <property type="entry name" value="Swc3"/>
    <property type="match status" value="1"/>
</dbReference>
<feature type="compositionally biased region" description="Low complexity" evidence="1">
    <location>
        <begin position="462"/>
        <end position="485"/>
    </location>
</feature>
<feature type="region of interest" description="Disordered" evidence="1">
    <location>
        <begin position="622"/>
        <end position="651"/>
    </location>
</feature>